<dbReference type="GO" id="GO:0005634">
    <property type="term" value="C:nucleus"/>
    <property type="evidence" value="ECO:0007669"/>
    <property type="project" value="UniProtKB-SubCell"/>
</dbReference>
<comment type="similarity">
    <text evidence="2">Belongs to the rad17/RAD24 family.</text>
</comment>
<evidence type="ECO:0000256" key="5">
    <source>
        <dbReference type="ARBA" id="ARBA00022840"/>
    </source>
</evidence>
<protein>
    <recommendedName>
        <fullName evidence="9">AAA+ ATPase domain-containing protein</fullName>
    </recommendedName>
</protein>
<dbReference type="EMBL" id="SDOV01000004">
    <property type="protein sequence ID" value="KAH7642206.1"/>
    <property type="molecule type" value="Genomic_DNA"/>
</dbReference>
<evidence type="ECO:0000256" key="8">
    <source>
        <dbReference type="SAM" id="MobiDB-lite"/>
    </source>
</evidence>
<evidence type="ECO:0000259" key="9">
    <source>
        <dbReference type="SMART" id="SM00382"/>
    </source>
</evidence>
<dbReference type="GO" id="GO:0003682">
    <property type="term" value="F:chromatin binding"/>
    <property type="evidence" value="ECO:0007669"/>
    <property type="project" value="TreeGrafter"/>
</dbReference>
<keyword evidence="6" id="KW-0539">Nucleus</keyword>
<feature type="domain" description="AAA+ ATPase" evidence="9">
    <location>
        <begin position="52"/>
        <end position="213"/>
    </location>
</feature>
<evidence type="ECO:0000256" key="1">
    <source>
        <dbReference type="ARBA" id="ARBA00004123"/>
    </source>
</evidence>
<dbReference type="InterPro" id="IPR004582">
    <property type="entry name" value="Checkpoint_prot_Rad17_Rad24"/>
</dbReference>
<sequence length="555" mass="64295">MSRWKKGSNSSPLKNNKSQPESSKELAVSKAKLNELKDWMMLYFDHSNHQTKSPFLLLNGPSGSGKTITLKVLARELRIKIEELPVTSMFDNYISTLFVNDDENTTTQNNVIMSYQDGNQMNRMKKFLNNLNRYRNSIYDIRNNKRKILIIKEIPGIFLTKPDLLHEELKSYKMKSNQSAMIVPIVFIISSTAQGENLEQKILPKHIMNLLNFKTITFKPISDTCLSKVIENFPVGNSLNRSQIQEIISVSSGDVRHALNYLQFKYSSSDKNVKRTKKLKYAIRAPRENVNSINCDRNDSLTLSHAIAKILYAKRLETSEEFVIEYIRKYPNCDKSKLRNPLKECKPDEIAELANISYDQLIDWVYENYQDFIHDPYDLEKCSNCLQALCDSTYSGIDNYSERDSFQDIQTSIAIRGMLFNLNGDNYAYKNYIEKPVLSHEKKINQFRSLNPPKTFNLNKILTNYRAKIADLRNSNPSFFQFDNEKNLILDIIPEVQCFHKYFSNNHPHLNFINQLIDFRSLETNSNNCLVSTTGSSSLMEIIEQDDIQIEDDSD</sequence>
<dbReference type="GO" id="GO:0033314">
    <property type="term" value="P:mitotic DNA replication checkpoint signaling"/>
    <property type="evidence" value="ECO:0007669"/>
    <property type="project" value="TreeGrafter"/>
</dbReference>
<dbReference type="InterPro" id="IPR027417">
    <property type="entry name" value="P-loop_NTPase"/>
</dbReference>
<dbReference type="GO" id="GO:0006281">
    <property type="term" value="P:DNA repair"/>
    <property type="evidence" value="ECO:0007669"/>
    <property type="project" value="InterPro"/>
</dbReference>
<evidence type="ECO:0000256" key="6">
    <source>
        <dbReference type="ARBA" id="ARBA00023242"/>
    </source>
</evidence>
<keyword evidence="3" id="KW-0547">Nucleotide-binding</keyword>
<feature type="region of interest" description="Disordered" evidence="8">
    <location>
        <begin position="1"/>
        <end position="27"/>
    </location>
</feature>
<accession>A0A9D4NZZ2</accession>
<dbReference type="SMART" id="SM00382">
    <property type="entry name" value="AAA"/>
    <property type="match status" value="1"/>
</dbReference>
<dbReference type="Proteomes" id="UP000828236">
    <property type="component" value="Unassembled WGS sequence"/>
</dbReference>
<evidence type="ECO:0000313" key="10">
    <source>
        <dbReference type="EMBL" id="KAH7642206.1"/>
    </source>
</evidence>
<comment type="subcellular location">
    <subcellularLocation>
        <location evidence="1">Nucleus</location>
    </subcellularLocation>
</comment>
<reference evidence="10" key="2">
    <citation type="journal article" date="2021" name="World Allergy Organ. J.">
        <title>Chromosome-level assembly of Dermatophagoides farinae genome and transcriptome reveals two novel allergens Der f 37 and Der f 39.</title>
        <authorList>
            <person name="Chen J."/>
            <person name="Cai Z."/>
            <person name="Fan D."/>
            <person name="Hu J."/>
            <person name="Hou Y."/>
            <person name="He Y."/>
            <person name="Zhang Z."/>
            <person name="Zhao Z."/>
            <person name="Gao P."/>
            <person name="Hu W."/>
            <person name="Sun J."/>
            <person name="Li J."/>
            <person name="Ji K."/>
        </authorList>
    </citation>
    <scope>NUCLEOTIDE SEQUENCE</scope>
    <source>
        <strain evidence="10">JKM2019</strain>
    </source>
</reference>
<keyword evidence="4" id="KW-0227">DNA damage</keyword>
<evidence type="ECO:0000256" key="2">
    <source>
        <dbReference type="ARBA" id="ARBA00006168"/>
    </source>
</evidence>
<name>A0A9D4NZZ2_DERFA</name>
<gene>
    <name evidence="10" type="ORF">HUG17_5251</name>
</gene>
<proteinExistence type="inferred from homology"/>
<dbReference type="SUPFAM" id="SSF52540">
    <property type="entry name" value="P-loop containing nucleoside triphosphate hydrolases"/>
    <property type="match status" value="1"/>
</dbReference>
<dbReference type="AlphaFoldDB" id="A0A9D4NZZ2"/>
<evidence type="ECO:0000256" key="3">
    <source>
        <dbReference type="ARBA" id="ARBA00022741"/>
    </source>
</evidence>
<dbReference type="PANTHER" id="PTHR12172">
    <property type="entry name" value="CELL CYCLE CHECKPOINT PROTEIN RAD17"/>
    <property type="match status" value="1"/>
</dbReference>
<comment type="caution">
    <text evidence="10">The sequence shown here is derived from an EMBL/GenBank/DDBJ whole genome shotgun (WGS) entry which is preliminary data.</text>
</comment>
<reference evidence="10" key="1">
    <citation type="submission" date="2020-06" db="EMBL/GenBank/DDBJ databases">
        <authorList>
            <person name="Ji K."/>
            <person name="Li J."/>
        </authorList>
    </citation>
    <scope>NUCLEOTIDE SEQUENCE</scope>
    <source>
        <strain evidence="10">JKM2019</strain>
        <tissue evidence="10">Whole body</tissue>
    </source>
</reference>
<dbReference type="GO" id="GO:0005524">
    <property type="term" value="F:ATP binding"/>
    <property type="evidence" value="ECO:0007669"/>
    <property type="project" value="UniProtKB-KW"/>
</dbReference>
<dbReference type="GO" id="GO:0000077">
    <property type="term" value="P:DNA damage checkpoint signaling"/>
    <property type="evidence" value="ECO:0007669"/>
    <property type="project" value="TreeGrafter"/>
</dbReference>
<keyword evidence="5" id="KW-0067">ATP-binding</keyword>
<feature type="compositionally biased region" description="Polar residues" evidence="8">
    <location>
        <begin position="7"/>
        <end position="21"/>
    </location>
</feature>
<dbReference type="PANTHER" id="PTHR12172:SF0">
    <property type="entry name" value="CELL CYCLE CHECKPOINT PROTEIN RAD17"/>
    <property type="match status" value="1"/>
</dbReference>
<dbReference type="Pfam" id="PF03215">
    <property type="entry name" value="Rad17"/>
    <property type="match status" value="1"/>
</dbReference>
<evidence type="ECO:0000256" key="4">
    <source>
        <dbReference type="ARBA" id="ARBA00022763"/>
    </source>
</evidence>
<dbReference type="InterPro" id="IPR003593">
    <property type="entry name" value="AAA+_ATPase"/>
</dbReference>
<dbReference type="GO" id="GO:0003689">
    <property type="term" value="F:DNA clamp loader activity"/>
    <property type="evidence" value="ECO:0007669"/>
    <property type="project" value="TreeGrafter"/>
</dbReference>
<organism evidence="10">
    <name type="scientific">Dermatophagoides farinae</name>
    <name type="common">American house dust mite</name>
    <dbReference type="NCBI Taxonomy" id="6954"/>
    <lineage>
        <taxon>Eukaryota</taxon>
        <taxon>Metazoa</taxon>
        <taxon>Ecdysozoa</taxon>
        <taxon>Arthropoda</taxon>
        <taxon>Chelicerata</taxon>
        <taxon>Arachnida</taxon>
        <taxon>Acari</taxon>
        <taxon>Acariformes</taxon>
        <taxon>Sarcoptiformes</taxon>
        <taxon>Astigmata</taxon>
        <taxon>Psoroptidia</taxon>
        <taxon>Analgoidea</taxon>
        <taxon>Pyroglyphidae</taxon>
        <taxon>Dermatophagoidinae</taxon>
        <taxon>Dermatophagoides</taxon>
    </lineage>
</organism>
<keyword evidence="7" id="KW-0131">Cell cycle</keyword>
<evidence type="ECO:0000256" key="7">
    <source>
        <dbReference type="ARBA" id="ARBA00023306"/>
    </source>
</evidence>
<dbReference type="Gene3D" id="3.40.50.300">
    <property type="entry name" value="P-loop containing nucleotide triphosphate hydrolases"/>
    <property type="match status" value="1"/>
</dbReference>